<reference evidence="13 14" key="1">
    <citation type="submission" date="2022-09" db="EMBL/GenBank/DDBJ databases">
        <title>Draft genome of isolate Be4.</title>
        <authorList>
            <person name="Sanchez-Castro I."/>
            <person name="Martinez-Rodriguez P."/>
            <person name="Descostes M."/>
            <person name="Merroun M."/>
        </authorList>
    </citation>
    <scope>NUCLEOTIDE SEQUENCE [LARGE SCALE GENOMIC DNA]</scope>
    <source>
        <strain evidence="13 14">Be4</strain>
    </source>
</reference>
<dbReference type="Gene3D" id="1.10.3730.20">
    <property type="match status" value="1"/>
</dbReference>
<feature type="transmembrane region" description="Helical" evidence="11">
    <location>
        <begin position="75"/>
        <end position="94"/>
    </location>
</feature>
<evidence type="ECO:0000256" key="5">
    <source>
        <dbReference type="ARBA" id="ARBA00022556"/>
    </source>
</evidence>
<feature type="transmembrane region" description="Helical" evidence="11">
    <location>
        <begin position="100"/>
        <end position="118"/>
    </location>
</feature>
<dbReference type="SUPFAM" id="SSF103481">
    <property type="entry name" value="Multidrug resistance efflux transporter EmrE"/>
    <property type="match status" value="1"/>
</dbReference>
<evidence type="ECO:0000256" key="4">
    <source>
        <dbReference type="ARBA" id="ARBA00022519"/>
    </source>
</evidence>
<evidence type="ECO:0000256" key="8">
    <source>
        <dbReference type="ARBA" id="ARBA00022989"/>
    </source>
</evidence>
<evidence type="ECO:0000256" key="11">
    <source>
        <dbReference type="SAM" id="Phobius"/>
    </source>
</evidence>
<evidence type="ECO:0000256" key="3">
    <source>
        <dbReference type="ARBA" id="ARBA00022516"/>
    </source>
</evidence>
<dbReference type="Pfam" id="PF00892">
    <property type="entry name" value="EamA"/>
    <property type="match status" value="1"/>
</dbReference>
<dbReference type="EMBL" id="JAODYH010000005">
    <property type="protein sequence ID" value="MCT9811419.1"/>
    <property type="molecule type" value="Genomic_DNA"/>
</dbReference>
<accession>A0ABT2PLQ8</accession>
<keyword evidence="8 11" id="KW-1133">Transmembrane helix</keyword>
<keyword evidence="7" id="KW-0448">Lipopolysaccharide biosynthesis</keyword>
<keyword evidence="14" id="KW-1185">Reference proteome</keyword>
<gene>
    <name evidence="13" type="ORF">N0K08_12290</name>
</gene>
<keyword evidence="3" id="KW-0444">Lipid biosynthesis</keyword>
<evidence type="ECO:0000313" key="14">
    <source>
        <dbReference type="Proteomes" id="UP001525968"/>
    </source>
</evidence>
<evidence type="ECO:0000256" key="1">
    <source>
        <dbReference type="ARBA" id="ARBA00004651"/>
    </source>
</evidence>
<keyword evidence="2" id="KW-1003">Cell membrane</keyword>
<evidence type="ECO:0000313" key="13">
    <source>
        <dbReference type="EMBL" id="MCT9811419.1"/>
    </source>
</evidence>
<organism evidence="13 14">
    <name type="scientific">Acidovorax bellezanensis</name>
    <dbReference type="NCBI Taxonomy" id="2976702"/>
    <lineage>
        <taxon>Bacteria</taxon>
        <taxon>Pseudomonadati</taxon>
        <taxon>Pseudomonadota</taxon>
        <taxon>Betaproteobacteria</taxon>
        <taxon>Burkholderiales</taxon>
        <taxon>Comamonadaceae</taxon>
        <taxon>Acidovorax</taxon>
    </lineage>
</organism>
<evidence type="ECO:0000256" key="9">
    <source>
        <dbReference type="ARBA" id="ARBA00023098"/>
    </source>
</evidence>
<evidence type="ECO:0000256" key="10">
    <source>
        <dbReference type="ARBA" id="ARBA00023136"/>
    </source>
</evidence>
<keyword evidence="6 11" id="KW-0812">Transmembrane</keyword>
<name>A0ABT2PLQ8_9BURK</name>
<keyword evidence="5" id="KW-0441">Lipid A biosynthesis</keyword>
<evidence type="ECO:0000256" key="2">
    <source>
        <dbReference type="ARBA" id="ARBA00022475"/>
    </source>
</evidence>
<sequence>MKRFYLVGFLLLMAFDTLAQLSFKMAGDSALPLELSGAWLARVFGQPWIYGAIIGYIGSFFSWMTLLRHAPIGPAFAASYLEIVSVLILSVWLFNETVGWPQILGAAFIIAGIVCLAFSETAEAQLHDAVADNAGGNPGAGSATASAAHLLAAEPRH</sequence>
<keyword evidence="4" id="KW-0997">Cell inner membrane</keyword>
<feature type="domain" description="EamA" evidence="12">
    <location>
        <begin position="46"/>
        <end position="116"/>
    </location>
</feature>
<comment type="subcellular location">
    <subcellularLocation>
        <location evidence="1">Cell membrane</location>
        <topology evidence="1">Multi-pass membrane protein</topology>
    </subcellularLocation>
</comment>
<dbReference type="InterPro" id="IPR000620">
    <property type="entry name" value="EamA_dom"/>
</dbReference>
<evidence type="ECO:0000259" key="12">
    <source>
        <dbReference type="Pfam" id="PF00892"/>
    </source>
</evidence>
<dbReference type="InterPro" id="IPR000390">
    <property type="entry name" value="Small_drug/metabolite_transptr"/>
</dbReference>
<comment type="caution">
    <text evidence="13">The sequence shown here is derived from an EMBL/GenBank/DDBJ whole genome shotgun (WGS) entry which is preliminary data.</text>
</comment>
<dbReference type="PANTHER" id="PTHR30561">
    <property type="entry name" value="SMR FAMILY PROTON-DEPENDENT DRUG EFFLUX TRANSPORTER SUGE"/>
    <property type="match status" value="1"/>
</dbReference>
<dbReference type="Proteomes" id="UP001525968">
    <property type="component" value="Unassembled WGS sequence"/>
</dbReference>
<proteinExistence type="predicted"/>
<feature type="transmembrane region" description="Helical" evidence="11">
    <location>
        <begin position="43"/>
        <end position="63"/>
    </location>
</feature>
<keyword evidence="10 11" id="KW-0472">Membrane</keyword>
<dbReference type="InterPro" id="IPR037185">
    <property type="entry name" value="EmrE-like"/>
</dbReference>
<protein>
    <submittedName>
        <fullName evidence="13">EamA family transporter</fullName>
    </submittedName>
</protein>
<dbReference type="PANTHER" id="PTHR30561:SF9">
    <property type="entry name" value="4-AMINO-4-DEOXY-L-ARABINOSE-PHOSPHOUNDECAPRENOL FLIPPASE SUBUNIT ARNF-RELATED"/>
    <property type="match status" value="1"/>
</dbReference>
<keyword evidence="9" id="KW-0443">Lipid metabolism</keyword>
<evidence type="ECO:0000256" key="6">
    <source>
        <dbReference type="ARBA" id="ARBA00022692"/>
    </source>
</evidence>
<evidence type="ECO:0000256" key="7">
    <source>
        <dbReference type="ARBA" id="ARBA00022985"/>
    </source>
</evidence>
<dbReference type="RefSeq" id="WP_261500644.1">
    <property type="nucleotide sequence ID" value="NZ_JAODYH010000005.1"/>
</dbReference>